<feature type="signal peptide" evidence="1">
    <location>
        <begin position="1"/>
        <end position="21"/>
    </location>
</feature>
<gene>
    <name evidence="2" type="ORF">HUO14_07305</name>
</gene>
<name>A0ABX2N1Y1_9SPHN</name>
<protein>
    <submittedName>
        <fullName evidence="2">Uncharacterized protein</fullName>
    </submittedName>
</protein>
<accession>A0ABX2N1Y1</accession>
<evidence type="ECO:0000313" key="2">
    <source>
        <dbReference type="EMBL" id="NVD27706.1"/>
    </source>
</evidence>
<feature type="chain" id="PRO_5045343022" evidence="1">
    <location>
        <begin position="22"/>
        <end position="157"/>
    </location>
</feature>
<dbReference type="EMBL" id="JABWMH010000002">
    <property type="protein sequence ID" value="NVD27706.1"/>
    <property type="molecule type" value="Genomic_DNA"/>
</dbReference>
<proteinExistence type="predicted"/>
<evidence type="ECO:0000256" key="1">
    <source>
        <dbReference type="SAM" id="SignalP"/>
    </source>
</evidence>
<evidence type="ECO:0000313" key="3">
    <source>
        <dbReference type="Proteomes" id="UP000652427"/>
    </source>
</evidence>
<dbReference type="RefSeq" id="WP_176279201.1">
    <property type="nucleotide sequence ID" value="NZ_JABWMH010000002.1"/>
</dbReference>
<dbReference type="Proteomes" id="UP000652427">
    <property type="component" value="Unassembled WGS sequence"/>
</dbReference>
<comment type="caution">
    <text evidence="2">The sequence shown here is derived from an EMBL/GenBank/DDBJ whole genome shotgun (WGS) entry which is preliminary data.</text>
</comment>
<reference evidence="2 3" key="1">
    <citation type="submission" date="2020-06" db="EMBL/GenBank/DDBJ databases">
        <authorList>
            <person name="Kim S.-J."/>
            <person name="Park S.-J."/>
        </authorList>
    </citation>
    <scope>NUCLEOTIDE SEQUENCE [LARGE SCALE GENOMIC DNA]</scope>
    <source>
        <strain evidence="2 3">SW-151</strain>
    </source>
</reference>
<keyword evidence="3" id="KW-1185">Reference proteome</keyword>
<keyword evidence="1" id="KW-0732">Signal</keyword>
<sequence>MIYLRLVCVLLALLTANGVAAQPQAAPDKDAHSPQAAFDLTGHWQQEDGQTFHFTQDGSSLTSRYSTASPGNAGNAIDFTATIYGNLIYGAHRAAFSPAMLEKCSSQIWVGMGLTLNAEGTELAGFRGGRIVDADDCTVEDSDPVRLVYVRIDRPGS</sequence>
<organism evidence="2 3">
    <name type="scientific">Parasphingorhabdus flavimaris</name>
    <dbReference type="NCBI Taxonomy" id="266812"/>
    <lineage>
        <taxon>Bacteria</taxon>
        <taxon>Pseudomonadati</taxon>
        <taxon>Pseudomonadota</taxon>
        <taxon>Alphaproteobacteria</taxon>
        <taxon>Sphingomonadales</taxon>
        <taxon>Sphingomonadaceae</taxon>
        <taxon>Parasphingorhabdus</taxon>
    </lineage>
</organism>